<protein>
    <submittedName>
        <fullName evidence="1">Uncharacterized protein</fullName>
    </submittedName>
</protein>
<organism evidence="1 2">
    <name type="scientific">Allacma fusca</name>
    <dbReference type="NCBI Taxonomy" id="39272"/>
    <lineage>
        <taxon>Eukaryota</taxon>
        <taxon>Metazoa</taxon>
        <taxon>Ecdysozoa</taxon>
        <taxon>Arthropoda</taxon>
        <taxon>Hexapoda</taxon>
        <taxon>Collembola</taxon>
        <taxon>Symphypleona</taxon>
        <taxon>Sminthuridae</taxon>
        <taxon>Allacma</taxon>
    </lineage>
</organism>
<accession>A0A8J2JYR8</accession>
<dbReference type="Proteomes" id="UP000708208">
    <property type="component" value="Unassembled WGS sequence"/>
</dbReference>
<comment type="caution">
    <text evidence="1">The sequence shown here is derived from an EMBL/GenBank/DDBJ whole genome shotgun (WGS) entry which is preliminary data.</text>
</comment>
<evidence type="ECO:0000313" key="1">
    <source>
        <dbReference type="EMBL" id="CAG7729420.1"/>
    </source>
</evidence>
<dbReference type="EMBL" id="CAJVCH010178092">
    <property type="protein sequence ID" value="CAG7729420.1"/>
    <property type="molecule type" value="Genomic_DNA"/>
</dbReference>
<keyword evidence="2" id="KW-1185">Reference proteome</keyword>
<gene>
    <name evidence="1" type="ORF">AFUS01_LOCUS18136</name>
</gene>
<sequence length="77" mass="8684">MGIHGIPTQGLSLNNCWDVRNKSHQRGLSQMYSNLFHAGMRHATNLVFPKSDEPPPFTWYSSSSQFLVNPLPPLVMT</sequence>
<dbReference type="AlphaFoldDB" id="A0A8J2JYR8"/>
<evidence type="ECO:0000313" key="2">
    <source>
        <dbReference type="Proteomes" id="UP000708208"/>
    </source>
</evidence>
<name>A0A8J2JYR8_9HEXA</name>
<reference evidence="1" key="1">
    <citation type="submission" date="2021-06" db="EMBL/GenBank/DDBJ databases">
        <authorList>
            <person name="Hodson N. C."/>
            <person name="Mongue J. A."/>
            <person name="Jaron S. K."/>
        </authorList>
    </citation>
    <scope>NUCLEOTIDE SEQUENCE</scope>
</reference>
<proteinExistence type="predicted"/>